<sequence>MKVGVHGINLELLKQNMGTPALKASGNNFGNMLFTNSIYKQVKDCQFIRKRKVADSYDAIVIPAANWINERSDYGDLADFLYKQNVPVSIVGLGAQFQKIDDIDLLSEGTKRFLKVTSELTTSIGVRGEFTKKVLNELGINNVSVLGCPSLFTHLKVPEIREIKDPSDVKLSLGGTRYILTKGNFNKKDDIQRKLYQFAVQTNSPMFYQSEEFEIKLMAREDVEDKMQLAAEYYSTSKDRLSKYIRDFGKYHTDINQWLIDSMKTDLYVGSRIHGVIASMLAGTPGILISHDERTRELAKSMSIPCIDANEFDIDMLFDTRSFIGMFNFESYKKRGAENMKALNELYLSNGLETNF</sequence>
<dbReference type="HOGENOM" id="CLU_037729_2_0_6"/>
<organism evidence="2 3">
    <name type="scientific">Oleispira antarctica RB-8</name>
    <dbReference type="NCBI Taxonomy" id="698738"/>
    <lineage>
        <taxon>Bacteria</taxon>
        <taxon>Pseudomonadati</taxon>
        <taxon>Pseudomonadota</taxon>
        <taxon>Gammaproteobacteria</taxon>
        <taxon>Oceanospirillales</taxon>
        <taxon>Oceanospirillaceae</taxon>
        <taxon>Oleispira</taxon>
    </lineage>
</organism>
<name>R4YMG3_OLEAN</name>
<dbReference type="KEGG" id="oai:OLEAN_C19650"/>
<evidence type="ECO:0000259" key="1">
    <source>
        <dbReference type="Pfam" id="PF04230"/>
    </source>
</evidence>
<dbReference type="Pfam" id="PF04230">
    <property type="entry name" value="PS_pyruv_trans"/>
    <property type="match status" value="1"/>
</dbReference>
<evidence type="ECO:0000313" key="3">
    <source>
        <dbReference type="Proteomes" id="UP000032749"/>
    </source>
</evidence>
<gene>
    <name evidence="2" type="ORF">OLEAN_C19650</name>
</gene>
<dbReference type="AlphaFoldDB" id="R4YMG3"/>
<dbReference type="EMBL" id="FO203512">
    <property type="protein sequence ID" value="CCK76141.1"/>
    <property type="molecule type" value="Genomic_DNA"/>
</dbReference>
<protein>
    <recommendedName>
        <fullName evidence="1">Polysaccharide pyruvyl transferase domain-containing protein</fullName>
    </recommendedName>
</protein>
<proteinExistence type="predicted"/>
<accession>R4YMG3</accession>
<evidence type="ECO:0000313" key="2">
    <source>
        <dbReference type="EMBL" id="CCK76141.1"/>
    </source>
</evidence>
<dbReference type="InterPro" id="IPR007345">
    <property type="entry name" value="Polysacch_pyruvyl_Trfase"/>
</dbReference>
<dbReference type="STRING" id="698738.OLEAN_C19650"/>
<reference evidence="2 3" key="1">
    <citation type="journal article" date="2013" name="Nat. Commun.">
        <title>Genome sequence and functional genomic analysis of the oil-degrading bacterium Oleispira antarctica.</title>
        <authorList>
            <person name="Kube M."/>
            <person name="Chernikova T.N."/>
            <person name="Al-Ramahi Y."/>
            <person name="Beloqui A."/>
            <person name="Lopez-Cortez N."/>
            <person name="Guazzaroni M.E."/>
            <person name="Heipieper H.J."/>
            <person name="Klages S."/>
            <person name="Kotsyurbenko O.R."/>
            <person name="Langer I."/>
            <person name="Nechitaylo T.Y."/>
            <person name="Lunsdorf H."/>
            <person name="Fernandez M."/>
            <person name="Juarez S."/>
            <person name="Ciordia S."/>
            <person name="Singer A."/>
            <person name="Kagan O."/>
            <person name="Egorova O."/>
            <person name="Petit P.A."/>
            <person name="Stogios P."/>
            <person name="Kim Y."/>
            <person name="Tchigvintsev A."/>
            <person name="Flick R."/>
            <person name="Denaro R."/>
            <person name="Genovese M."/>
            <person name="Albar J.P."/>
            <person name="Reva O.N."/>
            <person name="Martinez-Gomariz M."/>
            <person name="Tran H."/>
            <person name="Ferrer M."/>
            <person name="Savchenko A."/>
            <person name="Yakunin A.F."/>
            <person name="Yakimov M.M."/>
            <person name="Golyshina O.V."/>
            <person name="Reinhardt R."/>
            <person name="Golyshin P.N."/>
        </authorList>
    </citation>
    <scope>NUCLEOTIDE SEQUENCE [LARGE SCALE GENOMIC DNA]</scope>
</reference>
<keyword evidence="3" id="KW-1185">Reference proteome</keyword>
<dbReference type="Proteomes" id="UP000032749">
    <property type="component" value="Chromosome"/>
</dbReference>
<feature type="domain" description="Polysaccharide pyruvyl transferase" evidence="1">
    <location>
        <begin position="43"/>
        <end position="292"/>
    </location>
</feature>